<proteinExistence type="predicted"/>
<feature type="transmembrane region" description="Helical" evidence="1">
    <location>
        <begin position="12"/>
        <end position="29"/>
    </location>
</feature>
<reference evidence="2 3" key="1">
    <citation type="submission" date="2020-03" db="EMBL/GenBank/DDBJ databases">
        <title>Genomic Encyclopedia of Type Strains, Phase IV (KMG-IV): sequencing the most valuable type-strain genomes for metagenomic binning, comparative biology and taxonomic classification.</title>
        <authorList>
            <person name="Goeker M."/>
        </authorList>
    </citation>
    <scope>NUCLEOTIDE SEQUENCE [LARGE SCALE GENOMIC DNA]</scope>
    <source>
        <strain evidence="2 3">DSM 102865</strain>
    </source>
</reference>
<comment type="caution">
    <text evidence="2">The sequence shown here is derived from an EMBL/GenBank/DDBJ whole genome shotgun (WGS) entry which is preliminary data.</text>
</comment>
<evidence type="ECO:0000313" key="3">
    <source>
        <dbReference type="Proteomes" id="UP001179181"/>
    </source>
</evidence>
<dbReference type="Proteomes" id="UP001179181">
    <property type="component" value="Unassembled WGS sequence"/>
</dbReference>
<dbReference type="EMBL" id="JAASQJ010000003">
    <property type="protein sequence ID" value="NIJ53807.1"/>
    <property type="molecule type" value="Genomic_DNA"/>
</dbReference>
<protein>
    <submittedName>
        <fullName evidence="2">Uncharacterized protein</fullName>
    </submittedName>
</protein>
<organism evidence="2 3">
    <name type="scientific">Dyadobacter arcticus</name>
    <dbReference type="NCBI Taxonomy" id="1078754"/>
    <lineage>
        <taxon>Bacteria</taxon>
        <taxon>Pseudomonadati</taxon>
        <taxon>Bacteroidota</taxon>
        <taxon>Cytophagia</taxon>
        <taxon>Cytophagales</taxon>
        <taxon>Spirosomataceae</taxon>
        <taxon>Dyadobacter</taxon>
    </lineage>
</organism>
<sequence length="30" mass="3594">MWYKNQKMEWVWLVISVLAILVAIIGILMM</sequence>
<keyword evidence="1" id="KW-1133">Transmembrane helix</keyword>
<keyword evidence="3" id="KW-1185">Reference proteome</keyword>
<evidence type="ECO:0000313" key="2">
    <source>
        <dbReference type="EMBL" id="NIJ53807.1"/>
    </source>
</evidence>
<keyword evidence="1" id="KW-0472">Membrane</keyword>
<accession>A0ABX0ULC3</accession>
<keyword evidence="1" id="KW-0812">Transmembrane</keyword>
<gene>
    <name evidence="2" type="ORF">FHS68_002989</name>
</gene>
<evidence type="ECO:0000256" key="1">
    <source>
        <dbReference type="SAM" id="Phobius"/>
    </source>
</evidence>
<name>A0ABX0ULC3_9BACT</name>